<keyword evidence="3" id="KW-1185">Reference proteome</keyword>
<dbReference type="Proteomes" id="UP000283458">
    <property type="component" value="Unassembled WGS sequence"/>
</dbReference>
<dbReference type="RefSeq" id="WP_119833328.1">
    <property type="nucleotide sequence ID" value="NZ_QYUL01000004.1"/>
</dbReference>
<organism evidence="2 3">
    <name type="scientific">Azospirillum cavernae</name>
    <dbReference type="NCBI Taxonomy" id="2320860"/>
    <lineage>
        <taxon>Bacteria</taxon>
        <taxon>Pseudomonadati</taxon>
        <taxon>Pseudomonadota</taxon>
        <taxon>Alphaproteobacteria</taxon>
        <taxon>Rhodospirillales</taxon>
        <taxon>Azospirillaceae</taxon>
        <taxon>Azospirillum</taxon>
    </lineage>
</organism>
<dbReference type="EMBL" id="QYUL01000004">
    <property type="protein sequence ID" value="RJF78184.1"/>
    <property type="molecule type" value="Genomic_DNA"/>
</dbReference>
<protein>
    <submittedName>
        <fullName evidence="2">Uncharacterized protein</fullName>
    </submittedName>
</protein>
<name>A0A418VPK7_9PROT</name>
<feature type="region of interest" description="Disordered" evidence="1">
    <location>
        <begin position="576"/>
        <end position="595"/>
    </location>
</feature>
<evidence type="ECO:0000313" key="3">
    <source>
        <dbReference type="Proteomes" id="UP000283458"/>
    </source>
</evidence>
<comment type="caution">
    <text evidence="2">The sequence shown here is derived from an EMBL/GenBank/DDBJ whole genome shotgun (WGS) entry which is preliminary data.</text>
</comment>
<evidence type="ECO:0000256" key="1">
    <source>
        <dbReference type="SAM" id="MobiDB-lite"/>
    </source>
</evidence>
<dbReference type="AlphaFoldDB" id="A0A418VPK7"/>
<gene>
    <name evidence="2" type="ORF">D3877_24005</name>
</gene>
<dbReference type="OrthoDB" id="9027184at2"/>
<accession>A0A418VPK7</accession>
<reference evidence="2 3" key="1">
    <citation type="submission" date="2018-09" db="EMBL/GenBank/DDBJ databases">
        <authorList>
            <person name="Zhu H."/>
        </authorList>
    </citation>
    <scope>NUCLEOTIDE SEQUENCE [LARGE SCALE GENOMIC DNA]</scope>
    <source>
        <strain evidence="2 3">K2W22B-5</strain>
    </source>
</reference>
<proteinExistence type="predicted"/>
<evidence type="ECO:0000313" key="2">
    <source>
        <dbReference type="EMBL" id="RJF78184.1"/>
    </source>
</evidence>
<sequence length="595" mass="62706">MALPTAAPTLDARTPEDVYQACLDAAVRTIPEWAAGFPADEDGNLLDPRWFDGADPGLVLFKLFGELFQKLTTPLNGAPDKYALGFWDFMGITLRAARAAGTPVAFTSSGDAVVPVLRRTQVIGVDAPGVVFETTADLIVLPLAVTAAYAVDPTADALVDCSDRIGGGGPPFPLFGEDPAQRPFDHAICISDPCFDCEGLQGELSLTFEGANLYASYFAVCSNADGQTLNPEIVATCDTLTVSFAGMPTLPVGMVNGVPARWLRLSPAAGVRIAPFLKDALPAIYSVALALTLSAVAVDAAFYNSQEVDLKKGGQPFGAEPALQDAFYLASQTVFSRADMIVDLVFRLERIDPPQHVALAWEFWDGAGWSALAVTDGTASLTRDGTVTFTCPQIEPTAINDTLNYWIRARIADGGYGGAAGLVVTRSAEYVVDTIIGAYVGNKDAAIALLKQADINFGFEYQPASYTPPFVKALGIAGRMVKLPDQRLQCNGFDCAPLGVQPFQPWPEAAPVFYLGLDARNDAVVAGRPLTLLFATSGNTEITFDPPPTDPMAAASGSDAPTPLTLHAWDAGGGPVAGRSCCRSAPTARPGRKAS</sequence>